<dbReference type="PROSITE" id="PS51469">
    <property type="entry name" value="SUN"/>
    <property type="match status" value="1"/>
</dbReference>
<feature type="region of interest" description="Disordered" evidence="7">
    <location>
        <begin position="50"/>
        <end position="90"/>
    </location>
</feature>
<comment type="caution">
    <text evidence="10">The sequence shown here is derived from an EMBL/GenBank/DDBJ whole genome shotgun (WGS) entry which is preliminary data.</text>
</comment>
<dbReference type="PANTHER" id="PTHR12911">
    <property type="entry name" value="SAD1/UNC-84-LIKE PROTEIN-RELATED"/>
    <property type="match status" value="1"/>
</dbReference>
<comment type="subcellular location">
    <subcellularLocation>
        <location evidence="1">Membrane</location>
    </subcellularLocation>
</comment>
<dbReference type="EMBL" id="JAVRBK010000007">
    <property type="protein sequence ID" value="KAK5641345.1"/>
    <property type="molecule type" value="Genomic_DNA"/>
</dbReference>
<name>A0AAN7ZCP1_9COLE</name>
<keyword evidence="11" id="KW-1185">Reference proteome</keyword>
<dbReference type="AlphaFoldDB" id="A0AAN7ZCP1"/>
<sequence>MELRSSRSRSKTPLIQTTFEKEIDKDLFVGSTYRTTRSITKIIGSNFNEYNTSTPQPSMKTRNSKSEKITRRTRYKTSDYSSEDGEALESSPIENSINHVIDESRRSESRSTGSASAIDFYRAAGDYWNKYPKTDYTYSLYSKDRTEIAPGVLAMPNMSRRSLHGADYSNEFLRSHKETNTNPVEANIAVTPSQSYRTTTEEITRFKQRNLFSNNNYDEKYQYSTYTEHIKKQSFRSKIWNSFITIVTWITAIFYYIFKVQSSTCIWVAKILHRITTRIMLWDSWLLKSVRRRNKVTSLMALCLIPLLFFGGWWLFSQLGPLFYDKYWSNYTITGSHEKILTAGIINSVDENANRKSTASESLSVNNIVLSELTPAQLQEITNSIKLSLNTEDFYNSDKLVNKIIESPNVQNIFNNYKLTNDDHSTQILRQQQKIIDTLKIEIDKIRLELQQLETIYNKHISDAITHLRIEHNHNMANLNYKLNRCCRSAAIPIESHITRILKEFFQAPRELHSYKDISQWLRTTFVAKQDLETHLSNITQNLHSDFDILIKNNGAMIMNDVMSKITNELSRRIDRMQTMQYGDVAIDSVTDEHIKRIVRDSLAIYDADKTGLVDYALESAGGEILTTRCTENYNARTAVLSIFGIPIWHPANTARTVITPGAIPGECWAFQNFPAFLVIKLAARVQIEAFSLEHISKVLSPNGKIDSAPKEFHVYGLQNATDKDPVLLGEYFYDENGPPIQYFTVAVHGLTFHIVELKIISNHGNLKYTCLYRFRVHGKLDIEAS</sequence>
<evidence type="ECO:0000256" key="7">
    <source>
        <dbReference type="SAM" id="MobiDB-lite"/>
    </source>
</evidence>
<feature type="transmembrane region" description="Helical" evidence="8">
    <location>
        <begin position="299"/>
        <end position="316"/>
    </location>
</feature>
<evidence type="ECO:0000313" key="10">
    <source>
        <dbReference type="EMBL" id="KAK5641345.1"/>
    </source>
</evidence>
<protein>
    <recommendedName>
        <fullName evidence="9">SUN domain-containing protein</fullName>
    </recommendedName>
</protein>
<dbReference type="Proteomes" id="UP001329430">
    <property type="component" value="Chromosome 7"/>
</dbReference>
<evidence type="ECO:0000256" key="2">
    <source>
        <dbReference type="ARBA" id="ARBA00022692"/>
    </source>
</evidence>
<accession>A0AAN7ZCP1</accession>
<evidence type="ECO:0000259" key="9">
    <source>
        <dbReference type="PROSITE" id="PS51469"/>
    </source>
</evidence>
<dbReference type="Gene3D" id="2.60.120.260">
    <property type="entry name" value="Galactose-binding domain-like"/>
    <property type="match status" value="1"/>
</dbReference>
<dbReference type="Pfam" id="PF07738">
    <property type="entry name" value="Sad1_UNC"/>
    <property type="match status" value="1"/>
</dbReference>
<dbReference type="GO" id="GO:0043495">
    <property type="term" value="F:protein-membrane adaptor activity"/>
    <property type="evidence" value="ECO:0007669"/>
    <property type="project" value="TreeGrafter"/>
</dbReference>
<dbReference type="GO" id="GO:0034993">
    <property type="term" value="C:meiotic nuclear membrane microtubule tethering complex"/>
    <property type="evidence" value="ECO:0007669"/>
    <property type="project" value="TreeGrafter"/>
</dbReference>
<evidence type="ECO:0000256" key="5">
    <source>
        <dbReference type="ARBA" id="ARBA00023136"/>
    </source>
</evidence>
<evidence type="ECO:0000256" key="4">
    <source>
        <dbReference type="ARBA" id="ARBA00023054"/>
    </source>
</evidence>
<evidence type="ECO:0000256" key="3">
    <source>
        <dbReference type="ARBA" id="ARBA00022989"/>
    </source>
</evidence>
<feature type="compositionally biased region" description="Polar residues" evidence="7">
    <location>
        <begin position="50"/>
        <end position="61"/>
    </location>
</feature>
<evidence type="ECO:0000313" key="11">
    <source>
        <dbReference type="Proteomes" id="UP001329430"/>
    </source>
</evidence>
<keyword evidence="3 8" id="KW-1133">Transmembrane helix</keyword>
<gene>
    <name evidence="10" type="ORF">RI129_009892</name>
</gene>
<dbReference type="PANTHER" id="PTHR12911:SF8">
    <property type="entry name" value="KLAROID PROTEIN-RELATED"/>
    <property type="match status" value="1"/>
</dbReference>
<keyword evidence="4 6" id="KW-0175">Coiled coil</keyword>
<reference evidence="10 11" key="1">
    <citation type="journal article" date="2024" name="Insects">
        <title>An Improved Chromosome-Level Genome Assembly of the Firefly Pyrocoelia pectoralis.</title>
        <authorList>
            <person name="Fu X."/>
            <person name="Meyer-Rochow V.B."/>
            <person name="Ballantyne L."/>
            <person name="Zhu X."/>
        </authorList>
    </citation>
    <scope>NUCLEOTIDE SEQUENCE [LARGE SCALE GENOMIC DNA]</scope>
    <source>
        <strain evidence="10">XCY_ONT2</strain>
    </source>
</reference>
<evidence type="ECO:0000256" key="6">
    <source>
        <dbReference type="SAM" id="Coils"/>
    </source>
</evidence>
<organism evidence="10 11">
    <name type="scientific">Pyrocoelia pectoralis</name>
    <dbReference type="NCBI Taxonomy" id="417401"/>
    <lineage>
        <taxon>Eukaryota</taxon>
        <taxon>Metazoa</taxon>
        <taxon>Ecdysozoa</taxon>
        <taxon>Arthropoda</taxon>
        <taxon>Hexapoda</taxon>
        <taxon>Insecta</taxon>
        <taxon>Pterygota</taxon>
        <taxon>Neoptera</taxon>
        <taxon>Endopterygota</taxon>
        <taxon>Coleoptera</taxon>
        <taxon>Polyphaga</taxon>
        <taxon>Elateriformia</taxon>
        <taxon>Elateroidea</taxon>
        <taxon>Lampyridae</taxon>
        <taxon>Lampyrinae</taxon>
        <taxon>Pyrocoelia</taxon>
    </lineage>
</organism>
<proteinExistence type="predicted"/>
<feature type="transmembrane region" description="Helical" evidence="8">
    <location>
        <begin position="239"/>
        <end position="258"/>
    </location>
</feature>
<feature type="domain" description="SUN" evidence="9">
    <location>
        <begin position="622"/>
        <end position="782"/>
    </location>
</feature>
<dbReference type="FunFam" id="2.60.120.260:FF:000009">
    <property type="entry name" value="SUN domain-containing protein 1 isoform X1"/>
    <property type="match status" value="1"/>
</dbReference>
<dbReference type="InterPro" id="IPR045119">
    <property type="entry name" value="SUN1-5"/>
</dbReference>
<keyword evidence="2 8" id="KW-0812">Transmembrane</keyword>
<feature type="coiled-coil region" evidence="6">
    <location>
        <begin position="429"/>
        <end position="456"/>
    </location>
</feature>
<evidence type="ECO:0000256" key="8">
    <source>
        <dbReference type="SAM" id="Phobius"/>
    </source>
</evidence>
<evidence type="ECO:0000256" key="1">
    <source>
        <dbReference type="ARBA" id="ARBA00004370"/>
    </source>
</evidence>
<dbReference type="InterPro" id="IPR012919">
    <property type="entry name" value="SUN_dom"/>
</dbReference>
<keyword evidence="5 8" id="KW-0472">Membrane</keyword>